<sequence>MNTRVRNLSLSEHDSRCFDEMWKEMFFRHLFAPAPKHKEHSNGGYYIQECRKRRRLLNNLTRENDHVKSYKRRRQNSSSTNANKTESLIKCIGHSNGMNSSRHDWWSPVQSCFSIPNDCFKFIPVHAQMSSGNIQVLHQNDDMPPVDFTCTSYLLTSPSTGGEFVLLNPISGEIVVYNDVKDLVSTSKEQSEGNIRQELFQSIFGRGDSATAQASIVSSQANDSSNGHSQSHARNRQETLFSVQNYFNLNVADYFGRNDDRNENRNGFQAALSRDDEIVVEWLGIDSHCIYDTQSPSTLTGNAIVAARELTVHREENAQNFPADLRQTDEKTCTELIMWKKMVGEEDYASNKFLCRVQGSPYYMDTCPCKDIAFISLESGNCYDQAYESSPTFIIKSQSDDHIDHDSNLEDQTLGYKRSRNIHIFPLMHEGDVESRNKNFYPSTYKTIRCNRPVSAFCFDSRDNNLIVGTEGGKLEIWNYGETIERVQLIDAVDILLKTNLNSGTETPIRNGDYTIATSESDADAASLTDDIMMSNFTKEEEEFSRIRAVSFASALDHFNDSLANEESSESDEFHDSDSSSDEDEDALSIFSQCNPRRAVSQIILPNHSTARKTGFVTMQHDRSEGTSLTLWQYNKTTSQFEMSSIINLPLSPQRRPQVSFDGKRLVVFGQDHIGLIVLVYRVFSFGEDNHIDLGISNAIPQETSGGVISINSKNTVVYSNRIRHISLGGIEYYDSIFLTMNERYIILNTKSGDLGSVSNASTMNDGLLMIDLEF</sequence>
<gene>
    <name evidence="2" type="ORF">CTEN210_16793</name>
</gene>
<keyword evidence="3" id="KW-1185">Reference proteome</keyword>
<organism evidence="2 3">
    <name type="scientific">Chaetoceros tenuissimus</name>
    <dbReference type="NCBI Taxonomy" id="426638"/>
    <lineage>
        <taxon>Eukaryota</taxon>
        <taxon>Sar</taxon>
        <taxon>Stramenopiles</taxon>
        <taxon>Ochrophyta</taxon>
        <taxon>Bacillariophyta</taxon>
        <taxon>Coscinodiscophyceae</taxon>
        <taxon>Chaetocerotophycidae</taxon>
        <taxon>Chaetocerotales</taxon>
        <taxon>Chaetocerotaceae</taxon>
        <taxon>Chaetoceros</taxon>
    </lineage>
</organism>
<accession>A0AAD3HDY0</accession>
<reference evidence="2 3" key="1">
    <citation type="journal article" date="2021" name="Sci. Rep.">
        <title>The genome of the diatom Chaetoceros tenuissimus carries an ancient integrated fragment of an extant virus.</title>
        <authorList>
            <person name="Hongo Y."/>
            <person name="Kimura K."/>
            <person name="Takaki Y."/>
            <person name="Yoshida Y."/>
            <person name="Baba S."/>
            <person name="Kobayashi G."/>
            <person name="Nagasaki K."/>
            <person name="Hano T."/>
            <person name="Tomaru Y."/>
        </authorList>
    </citation>
    <scope>NUCLEOTIDE SEQUENCE [LARGE SCALE GENOMIC DNA]</scope>
    <source>
        <strain evidence="2 3">NIES-3715</strain>
    </source>
</reference>
<protein>
    <submittedName>
        <fullName evidence="2">Uncharacterized protein</fullName>
    </submittedName>
</protein>
<comment type="caution">
    <text evidence="2">The sequence shown here is derived from an EMBL/GenBank/DDBJ whole genome shotgun (WGS) entry which is preliminary data.</text>
</comment>
<feature type="region of interest" description="Disordered" evidence="1">
    <location>
        <begin position="563"/>
        <end position="588"/>
    </location>
</feature>
<evidence type="ECO:0000256" key="1">
    <source>
        <dbReference type="SAM" id="MobiDB-lite"/>
    </source>
</evidence>
<dbReference type="AlphaFoldDB" id="A0AAD3HDY0"/>
<name>A0AAD3HDY0_9STRA</name>
<dbReference type="Proteomes" id="UP001054902">
    <property type="component" value="Unassembled WGS sequence"/>
</dbReference>
<dbReference type="EMBL" id="BLLK01000069">
    <property type="protein sequence ID" value="GFH60317.1"/>
    <property type="molecule type" value="Genomic_DNA"/>
</dbReference>
<proteinExistence type="predicted"/>
<dbReference type="SUPFAM" id="SSF101908">
    <property type="entry name" value="Putative isomerase YbhE"/>
    <property type="match status" value="1"/>
</dbReference>
<feature type="compositionally biased region" description="Polar residues" evidence="1">
    <location>
        <begin position="76"/>
        <end position="85"/>
    </location>
</feature>
<feature type="region of interest" description="Disordered" evidence="1">
    <location>
        <begin position="214"/>
        <end position="234"/>
    </location>
</feature>
<evidence type="ECO:0000313" key="2">
    <source>
        <dbReference type="EMBL" id="GFH60317.1"/>
    </source>
</evidence>
<evidence type="ECO:0000313" key="3">
    <source>
        <dbReference type="Proteomes" id="UP001054902"/>
    </source>
</evidence>
<feature type="region of interest" description="Disordered" evidence="1">
    <location>
        <begin position="66"/>
        <end position="85"/>
    </location>
</feature>